<gene>
    <name evidence="1" type="ORF">CA13_02810</name>
</gene>
<comment type="caution">
    <text evidence="1">The sequence shown here is derived from an EMBL/GenBank/DDBJ whole genome shotgun (WGS) entry which is preliminary data.</text>
</comment>
<accession>A0A5C5YV38</accession>
<name>A0A5C5YV38_9BACT</name>
<dbReference type="AlphaFoldDB" id="A0A5C5YV38"/>
<organism evidence="1 2">
    <name type="scientific">Novipirellula herctigrandis</name>
    <dbReference type="NCBI Taxonomy" id="2527986"/>
    <lineage>
        <taxon>Bacteria</taxon>
        <taxon>Pseudomonadati</taxon>
        <taxon>Planctomycetota</taxon>
        <taxon>Planctomycetia</taxon>
        <taxon>Pirellulales</taxon>
        <taxon>Pirellulaceae</taxon>
        <taxon>Novipirellula</taxon>
    </lineage>
</organism>
<protein>
    <submittedName>
        <fullName evidence="1">Uncharacterized protein</fullName>
    </submittedName>
</protein>
<reference evidence="1 2" key="1">
    <citation type="submission" date="2019-02" db="EMBL/GenBank/DDBJ databases">
        <title>Deep-cultivation of Planctomycetes and their phenomic and genomic characterization uncovers novel biology.</title>
        <authorList>
            <person name="Wiegand S."/>
            <person name="Jogler M."/>
            <person name="Boedeker C."/>
            <person name="Pinto D."/>
            <person name="Vollmers J."/>
            <person name="Rivas-Marin E."/>
            <person name="Kohn T."/>
            <person name="Peeters S.H."/>
            <person name="Heuer A."/>
            <person name="Rast P."/>
            <person name="Oberbeckmann S."/>
            <person name="Bunk B."/>
            <person name="Jeske O."/>
            <person name="Meyerdierks A."/>
            <person name="Storesund J.E."/>
            <person name="Kallscheuer N."/>
            <person name="Luecker S."/>
            <person name="Lage O.M."/>
            <person name="Pohl T."/>
            <person name="Merkel B.J."/>
            <person name="Hornburger P."/>
            <person name="Mueller R.-W."/>
            <person name="Bruemmer F."/>
            <person name="Labrenz M."/>
            <person name="Spormann A.M."/>
            <person name="Op Den Camp H."/>
            <person name="Overmann J."/>
            <person name="Amann R."/>
            <person name="Jetten M.S.M."/>
            <person name="Mascher T."/>
            <person name="Medema M.H."/>
            <person name="Devos D.P."/>
            <person name="Kaster A.-K."/>
            <person name="Ovreas L."/>
            <person name="Rohde M."/>
            <person name="Galperin M.Y."/>
            <person name="Jogler C."/>
        </authorList>
    </citation>
    <scope>NUCLEOTIDE SEQUENCE [LARGE SCALE GENOMIC DNA]</scope>
    <source>
        <strain evidence="1 2">CA13</strain>
    </source>
</reference>
<proteinExistence type="predicted"/>
<dbReference type="EMBL" id="SJPJ01000001">
    <property type="protein sequence ID" value="TWT78884.1"/>
    <property type="molecule type" value="Genomic_DNA"/>
</dbReference>
<dbReference type="Proteomes" id="UP000315010">
    <property type="component" value="Unassembled WGS sequence"/>
</dbReference>
<evidence type="ECO:0000313" key="2">
    <source>
        <dbReference type="Proteomes" id="UP000315010"/>
    </source>
</evidence>
<evidence type="ECO:0000313" key="1">
    <source>
        <dbReference type="EMBL" id="TWT78884.1"/>
    </source>
</evidence>
<sequence length="52" mass="5607">MAGGLCVGPLTSSFVSKLLIASLFAHCELSRSEWQLQTKRIPITDIDAEDAS</sequence>
<keyword evidence="2" id="KW-1185">Reference proteome</keyword>